<evidence type="ECO:0000313" key="11">
    <source>
        <dbReference type="Proteomes" id="UP000075886"/>
    </source>
</evidence>
<dbReference type="GO" id="GO:0005664">
    <property type="term" value="C:nuclear origin of replication recognition complex"/>
    <property type="evidence" value="ECO:0007669"/>
    <property type="project" value="TreeGrafter"/>
</dbReference>
<comment type="similarity">
    <text evidence="2">Belongs to the ORC5 family.</text>
</comment>
<dbReference type="InterPro" id="IPR048866">
    <property type="entry name" value="ORC5_lid"/>
</dbReference>
<name>A0A182QQI6_9DIPT</name>
<keyword evidence="11" id="KW-1185">Reference proteome</keyword>
<evidence type="ECO:0000313" key="10">
    <source>
        <dbReference type="EnsemblMetazoa" id="AFAF014873-PA"/>
    </source>
</evidence>
<reference evidence="11" key="1">
    <citation type="submission" date="2014-01" db="EMBL/GenBank/DDBJ databases">
        <title>The Genome Sequence of Anopheles farauti FAR1 (V2).</title>
        <authorList>
            <consortium name="The Broad Institute Genomics Platform"/>
            <person name="Neafsey D.E."/>
            <person name="Besansky N."/>
            <person name="Howell P."/>
            <person name="Walton C."/>
            <person name="Young S.K."/>
            <person name="Zeng Q."/>
            <person name="Gargeya S."/>
            <person name="Fitzgerald M."/>
            <person name="Haas B."/>
            <person name="Abouelleil A."/>
            <person name="Allen A.W."/>
            <person name="Alvarado L."/>
            <person name="Arachchi H.M."/>
            <person name="Berlin A.M."/>
            <person name="Chapman S.B."/>
            <person name="Gainer-Dewar J."/>
            <person name="Goldberg J."/>
            <person name="Griggs A."/>
            <person name="Gujja S."/>
            <person name="Hansen M."/>
            <person name="Howarth C."/>
            <person name="Imamovic A."/>
            <person name="Ireland A."/>
            <person name="Larimer J."/>
            <person name="McCowan C."/>
            <person name="Murphy C."/>
            <person name="Pearson M."/>
            <person name="Poon T.W."/>
            <person name="Priest M."/>
            <person name="Roberts A."/>
            <person name="Saif S."/>
            <person name="Shea T."/>
            <person name="Sisk P."/>
            <person name="Sykes S."/>
            <person name="Wortman J."/>
            <person name="Nusbaum C."/>
            <person name="Birren B."/>
        </authorList>
    </citation>
    <scope>NUCLEOTIDE SEQUENCE [LARGE SCALE GENOMIC DNA]</scope>
    <source>
        <strain evidence="11">FAR1</strain>
    </source>
</reference>
<dbReference type="VEuPathDB" id="VectorBase:AFAF014873"/>
<dbReference type="SUPFAM" id="SSF52540">
    <property type="entry name" value="P-loop containing nucleoside triphosphate hydrolases"/>
    <property type="match status" value="1"/>
</dbReference>
<dbReference type="PANTHER" id="PTHR12705">
    <property type="entry name" value="ORIGIN RECOGNITION COMPLEX SUBUNIT 5"/>
    <property type="match status" value="1"/>
</dbReference>
<organism evidence="10 11">
    <name type="scientific">Anopheles farauti</name>
    <dbReference type="NCBI Taxonomy" id="69004"/>
    <lineage>
        <taxon>Eukaryota</taxon>
        <taxon>Metazoa</taxon>
        <taxon>Ecdysozoa</taxon>
        <taxon>Arthropoda</taxon>
        <taxon>Hexapoda</taxon>
        <taxon>Insecta</taxon>
        <taxon>Pterygota</taxon>
        <taxon>Neoptera</taxon>
        <taxon>Endopterygota</taxon>
        <taxon>Diptera</taxon>
        <taxon>Nematocera</taxon>
        <taxon>Culicoidea</taxon>
        <taxon>Culicidae</taxon>
        <taxon>Anophelinae</taxon>
        <taxon>Anopheles</taxon>
    </lineage>
</organism>
<proteinExistence type="inferred from homology"/>
<keyword evidence="5" id="KW-0067">ATP-binding</keyword>
<dbReference type="Pfam" id="PF14630">
    <property type="entry name" value="ORC5_C"/>
    <property type="match status" value="1"/>
</dbReference>
<dbReference type="GO" id="GO:0006270">
    <property type="term" value="P:DNA replication initiation"/>
    <property type="evidence" value="ECO:0007669"/>
    <property type="project" value="TreeGrafter"/>
</dbReference>
<evidence type="ECO:0000256" key="5">
    <source>
        <dbReference type="ARBA" id="ARBA00022840"/>
    </source>
</evidence>
<keyword evidence="4" id="KW-0547">Nucleotide-binding</keyword>
<dbReference type="InterPro" id="IPR041664">
    <property type="entry name" value="AAA_16"/>
</dbReference>
<evidence type="ECO:0000256" key="1">
    <source>
        <dbReference type="ARBA" id="ARBA00004123"/>
    </source>
</evidence>
<evidence type="ECO:0000256" key="3">
    <source>
        <dbReference type="ARBA" id="ARBA00022705"/>
    </source>
</evidence>
<keyword evidence="3" id="KW-0235">DNA replication</keyword>
<feature type="domain" description="Orc1-like AAA ATPase" evidence="7">
    <location>
        <begin position="13"/>
        <end position="160"/>
    </location>
</feature>
<feature type="domain" description="ORC5 lid" evidence="9">
    <location>
        <begin position="217"/>
        <end position="276"/>
    </location>
</feature>
<protein>
    <submittedName>
        <fullName evidence="10">Uncharacterized protein</fullName>
    </submittedName>
</protein>
<dbReference type="EMBL" id="AXCN02001308">
    <property type="status" value="NOT_ANNOTATED_CDS"/>
    <property type="molecule type" value="Genomic_DNA"/>
</dbReference>
<dbReference type="InterPro" id="IPR047088">
    <property type="entry name" value="ORC5_C"/>
</dbReference>
<feature type="domain" description="Origin recognition complex subunit 5 C-terminal" evidence="8">
    <location>
        <begin position="309"/>
        <end position="452"/>
    </location>
</feature>
<dbReference type="AlphaFoldDB" id="A0A182QQI6"/>
<comment type="subcellular location">
    <subcellularLocation>
        <location evidence="1">Nucleus</location>
    </subcellularLocation>
</comment>
<dbReference type="InterPro" id="IPR027417">
    <property type="entry name" value="P-loop_NTPase"/>
</dbReference>
<dbReference type="Gene3D" id="3.40.50.300">
    <property type="entry name" value="P-loop containing nucleotide triphosphate hydrolases"/>
    <property type="match status" value="1"/>
</dbReference>
<dbReference type="Pfam" id="PF13191">
    <property type="entry name" value="AAA_16"/>
    <property type="match status" value="1"/>
</dbReference>
<evidence type="ECO:0000259" key="9">
    <source>
        <dbReference type="Pfam" id="PF21639"/>
    </source>
</evidence>
<dbReference type="STRING" id="69004.A0A182QQI6"/>
<dbReference type="InterPro" id="IPR020796">
    <property type="entry name" value="ORC5"/>
</dbReference>
<dbReference type="PANTHER" id="PTHR12705:SF0">
    <property type="entry name" value="ORIGIN RECOGNITION COMPLEX SUBUNIT 5"/>
    <property type="match status" value="1"/>
</dbReference>
<evidence type="ECO:0000256" key="4">
    <source>
        <dbReference type="ARBA" id="ARBA00022741"/>
    </source>
</evidence>
<accession>A0A182QQI6</accession>
<evidence type="ECO:0000259" key="7">
    <source>
        <dbReference type="Pfam" id="PF13191"/>
    </source>
</evidence>
<dbReference type="EnsemblMetazoa" id="AFAF014873-RA">
    <property type="protein sequence ID" value="AFAF014873-PA"/>
    <property type="gene ID" value="AFAF014873"/>
</dbReference>
<dbReference type="Proteomes" id="UP000075886">
    <property type="component" value="Unassembled WGS sequence"/>
</dbReference>
<sequence>MEKCVKKIATSYPCRDALVRKLYRYYRTGDPLPPAVYIYGQTSTGKSTIVQQVLRCEEIAFAYVNAIACYTNRILFDTIVRQLVPPDSDEDEPDELLERLTKTNRKLEYVKDFLAELRRCLAPTRPYVIVLDNAERLLDMAHNLLPLFLQLPEATGLNISVLLIASLPYEKFYTRTGLPPVVKLFVPEYTRQEMQRILLAGYRERREESETITEEFYRNYINLFLGTFWKVCRDVKELRLVAADVYEAYCEPVRDGSIPAHDSVRLWRNISKTLRATLSTMYMRMGTNGTTGTATAADGSSWLARNLELPYYAKYLLIAAYLASHNAAKEDRRLFVKNHGKQRKRLQTVNARAKVVERMSIKVGPKPFNLDRLLAIFYAILDEKVGLTCNLLAQISTLVHLKLLAYASSSAAASSSSSASEALLDGSATRLQCTVGLDFIVQIGRMVGFNIGNVDRLGEGSIAGTQLHQSGLERLIVQEQRVGHTDSVQLFQLLVDVALVVLLN</sequence>
<evidence type="ECO:0000256" key="6">
    <source>
        <dbReference type="ARBA" id="ARBA00023242"/>
    </source>
</evidence>
<reference evidence="10" key="2">
    <citation type="submission" date="2020-05" db="UniProtKB">
        <authorList>
            <consortium name="EnsemblMetazoa"/>
        </authorList>
    </citation>
    <scope>IDENTIFICATION</scope>
    <source>
        <strain evidence="10">FAR1</strain>
    </source>
</reference>
<keyword evidence="6" id="KW-0539">Nucleus</keyword>
<dbReference type="Pfam" id="PF21639">
    <property type="entry name" value="ORC5_lid"/>
    <property type="match status" value="1"/>
</dbReference>
<evidence type="ECO:0000259" key="8">
    <source>
        <dbReference type="Pfam" id="PF14630"/>
    </source>
</evidence>
<evidence type="ECO:0000256" key="2">
    <source>
        <dbReference type="ARBA" id="ARBA00006269"/>
    </source>
</evidence>
<dbReference type="GO" id="GO:0003688">
    <property type="term" value="F:DNA replication origin binding"/>
    <property type="evidence" value="ECO:0007669"/>
    <property type="project" value="TreeGrafter"/>
</dbReference>